<dbReference type="FunFam" id="2.30.42.10:FF:000063">
    <property type="entry name" value="Peptidase, S41 family"/>
    <property type="match status" value="1"/>
</dbReference>
<proteinExistence type="inferred from homology"/>
<evidence type="ECO:0000313" key="8">
    <source>
        <dbReference type="Proteomes" id="UP000002012"/>
    </source>
</evidence>
<dbReference type="GO" id="GO:0007165">
    <property type="term" value="P:signal transduction"/>
    <property type="evidence" value="ECO:0007669"/>
    <property type="project" value="TreeGrafter"/>
</dbReference>
<evidence type="ECO:0000256" key="3">
    <source>
        <dbReference type="ARBA" id="ARBA00022801"/>
    </source>
</evidence>
<sequence length="413" mass="45701" precursor="true">MKSRLKLIPVLLGLLTIALIITSAMLVKTQNVYAAKDEKYRNLDTFTQVMHLIENNYVEEVDNKILVYGAIKGMLGELDPHSNFLDPDTLKEFREETQGEFGGLGITIGLKDKILTVVAPLEDTPAFRKGIQAGDQIVKIEGESTMGMTLHDAVKMLRGKADTDVTITIHRESIDKPFDVTITRAVIKVSSVKSNMIDGDIGYIRLIQFNNNVSDAISDAVKELDGKGAKSFIIDVRNNPGGLLTEAISVSSIFLPANKIVVYTKDRQQTRQDFKSKVFSTKELEKPIILLVNGGSASASEILTGALQDYERATIMGEKTYGKASVQSVMPLLDGSAIKLTTAKYFTPKGRSIHEIGIEPDITVEFKELTPEQIEEIEEPESFNMKVALFDLDKDNQLKAAVDKMKEILKDEQ</sequence>
<dbReference type="OrthoDB" id="9812068at2"/>
<dbReference type="GO" id="GO:0030288">
    <property type="term" value="C:outer membrane-bounded periplasmic space"/>
    <property type="evidence" value="ECO:0007669"/>
    <property type="project" value="TreeGrafter"/>
</dbReference>
<dbReference type="PANTHER" id="PTHR32060:SF30">
    <property type="entry name" value="CARBOXY-TERMINAL PROCESSING PROTEASE CTPA"/>
    <property type="match status" value="1"/>
</dbReference>
<evidence type="ECO:0000256" key="2">
    <source>
        <dbReference type="ARBA" id="ARBA00022670"/>
    </source>
</evidence>
<dbReference type="PaxDb" id="522772-Dacet_1811"/>
<gene>
    <name evidence="7" type="ordered locus">Dacet_1811</name>
</gene>
<dbReference type="eggNOG" id="COG0793">
    <property type="taxonomic scope" value="Bacteria"/>
</dbReference>
<accession>D4H0R2</accession>
<dbReference type="NCBIfam" id="TIGR00225">
    <property type="entry name" value="prc"/>
    <property type="match status" value="1"/>
</dbReference>
<comment type="similarity">
    <text evidence="1 5">Belongs to the peptidase S41A family.</text>
</comment>
<dbReference type="InterPro" id="IPR004447">
    <property type="entry name" value="Peptidase_S41A"/>
</dbReference>
<evidence type="ECO:0000259" key="6">
    <source>
        <dbReference type="PROSITE" id="PS50106"/>
    </source>
</evidence>
<keyword evidence="8" id="KW-1185">Reference proteome</keyword>
<dbReference type="Pfam" id="PF17820">
    <property type="entry name" value="PDZ_6"/>
    <property type="match status" value="1"/>
</dbReference>
<dbReference type="GO" id="GO:0006508">
    <property type="term" value="P:proteolysis"/>
    <property type="evidence" value="ECO:0007669"/>
    <property type="project" value="UniProtKB-KW"/>
</dbReference>
<dbReference type="InterPro" id="IPR001478">
    <property type="entry name" value="PDZ"/>
</dbReference>
<evidence type="ECO:0000256" key="5">
    <source>
        <dbReference type="RuleBase" id="RU004404"/>
    </source>
</evidence>
<keyword evidence="3 5" id="KW-0378">Hydrolase</keyword>
<dbReference type="Pfam" id="PF22694">
    <property type="entry name" value="CtpB_N-like"/>
    <property type="match status" value="1"/>
</dbReference>
<keyword evidence="2 5" id="KW-0645">Protease</keyword>
<dbReference type="CDD" id="cd06782">
    <property type="entry name" value="cpPDZ_CPP-like"/>
    <property type="match status" value="1"/>
</dbReference>
<dbReference type="Gene3D" id="3.90.226.10">
    <property type="entry name" value="2-enoyl-CoA Hydratase, Chain A, domain 1"/>
    <property type="match status" value="1"/>
</dbReference>
<dbReference type="SMART" id="SM00245">
    <property type="entry name" value="TSPc"/>
    <property type="match status" value="1"/>
</dbReference>
<dbReference type="InterPro" id="IPR041489">
    <property type="entry name" value="PDZ_6"/>
</dbReference>
<dbReference type="HOGENOM" id="CLU_017295_3_2_0"/>
<dbReference type="Proteomes" id="UP000002012">
    <property type="component" value="Chromosome"/>
</dbReference>
<feature type="domain" description="PDZ" evidence="6">
    <location>
        <begin position="90"/>
        <end position="158"/>
    </location>
</feature>
<dbReference type="Gene3D" id="3.30.750.44">
    <property type="match status" value="1"/>
</dbReference>
<dbReference type="Gene3D" id="2.30.42.10">
    <property type="match status" value="1"/>
</dbReference>
<keyword evidence="4 5" id="KW-0720">Serine protease</keyword>
<organism evidence="7 8">
    <name type="scientific">Denitrovibrio acetiphilus (strain DSM 12809 / NBRC 114555 / N2460)</name>
    <dbReference type="NCBI Taxonomy" id="522772"/>
    <lineage>
        <taxon>Bacteria</taxon>
        <taxon>Pseudomonadati</taxon>
        <taxon>Deferribacterota</taxon>
        <taxon>Deferribacteres</taxon>
        <taxon>Deferribacterales</taxon>
        <taxon>Geovibrionaceae</taxon>
        <taxon>Denitrovibrio</taxon>
    </lineage>
</organism>
<dbReference type="PROSITE" id="PS50106">
    <property type="entry name" value="PDZ"/>
    <property type="match status" value="1"/>
</dbReference>
<dbReference type="InterPro" id="IPR005151">
    <property type="entry name" value="Tail-specific_protease"/>
</dbReference>
<dbReference type="CDD" id="cd07560">
    <property type="entry name" value="Peptidase_S41_CPP"/>
    <property type="match status" value="1"/>
</dbReference>
<reference evidence="7 8" key="1">
    <citation type="journal article" date="2010" name="Stand. Genomic Sci.">
        <title>Complete genome sequence of Denitrovibrio acetiphilus type strain (N2460).</title>
        <authorList>
            <person name="Kiss H."/>
            <person name="Lang E."/>
            <person name="Lapidus A."/>
            <person name="Copeland A."/>
            <person name="Nolan M."/>
            <person name="Glavina Del Rio T."/>
            <person name="Chen F."/>
            <person name="Lucas S."/>
            <person name="Tice H."/>
            <person name="Cheng J.F."/>
            <person name="Han C."/>
            <person name="Goodwin L."/>
            <person name="Pitluck S."/>
            <person name="Liolios K."/>
            <person name="Pati A."/>
            <person name="Ivanova N."/>
            <person name="Mavromatis K."/>
            <person name="Chen A."/>
            <person name="Palaniappan K."/>
            <person name="Land M."/>
            <person name="Hauser L."/>
            <person name="Chang Y.J."/>
            <person name="Jeffries C.D."/>
            <person name="Detter J.C."/>
            <person name="Brettin T."/>
            <person name="Spring S."/>
            <person name="Rohde M."/>
            <person name="Goker M."/>
            <person name="Woyke T."/>
            <person name="Bristow J."/>
            <person name="Eisen J.A."/>
            <person name="Markowitz V."/>
            <person name="Hugenholtz P."/>
            <person name="Kyrpides N.C."/>
            <person name="Klenk H.P."/>
        </authorList>
    </citation>
    <scope>NUCLEOTIDE SEQUENCE [LARGE SCALE GENOMIC DNA]</scope>
    <source>
        <strain evidence="8">DSM 12809 / NBRC 114555 / N2460</strain>
    </source>
</reference>
<dbReference type="FunFam" id="3.30.750.44:FF:000001">
    <property type="entry name" value="S41 family peptidase"/>
    <property type="match status" value="1"/>
</dbReference>
<dbReference type="InterPro" id="IPR055210">
    <property type="entry name" value="CtpA/B_N"/>
</dbReference>
<dbReference type="Pfam" id="PF03572">
    <property type="entry name" value="Peptidase_S41"/>
    <property type="match status" value="1"/>
</dbReference>
<dbReference type="InterPro" id="IPR036034">
    <property type="entry name" value="PDZ_sf"/>
</dbReference>
<dbReference type="STRING" id="522772.Dacet_1811"/>
<protein>
    <submittedName>
        <fullName evidence="7">Carboxyl-terminal protease</fullName>
        <ecNumber evidence="7">3.4.21.102</ecNumber>
    </submittedName>
</protein>
<dbReference type="SMART" id="SM00228">
    <property type="entry name" value="PDZ"/>
    <property type="match status" value="1"/>
</dbReference>
<dbReference type="SUPFAM" id="SSF50156">
    <property type="entry name" value="PDZ domain-like"/>
    <property type="match status" value="1"/>
</dbReference>
<dbReference type="EMBL" id="CP001968">
    <property type="protein sequence ID" value="ADD68575.1"/>
    <property type="molecule type" value="Genomic_DNA"/>
</dbReference>
<dbReference type="MEROPS" id="S41.004"/>
<name>D4H0R2_DENA2</name>
<dbReference type="KEGG" id="dap:Dacet_1811"/>
<dbReference type="InParanoid" id="D4H0R2"/>
<evidence type="ECO:0000256" key="4">
    <source>
        <dbReference type="ARBA" id="ARBA00022825"/>
    </source>
</evidence>
<evidence type="ECO:0000256" key="1">
    <source>
        <dbReference type="ARBA" id="ARBA00009179"/>
    </source>
</evidence>
<dbReference type="InterPro" id="IPR029045">
    <property type="entry name" value="ClpP/crotonase-like_dom_sf"/>
</dbReference>
<dbReference type="EC" id="3.4.21.102" evidence="7"/>
<dbReference type="AlphaFoldDB" id="D4H0R2"/>
<dbReference type="SUPFAM" id="SSF52096">
    <property type="entry name" value="ClpP/crotonase"/>
    <property type="match status" value="1"/>
</dbReference>
<dbReference type="RefSeq" id="WP_013011085.1">
    <property type="nucleotide sequence ID" value="NC_013943.1"/>
</dbReference>
<dbReference type="PANTHER" id="PTHR32060">
    <property type="entry name" value="TAIL-SPECIFIC PROTEASE"/>
    <property type="match status" value="1"/>
</dbReference>
<dbReference type="GO" id="GO:0004252">
    <property type="term" value="F:serine-type endopeptidase activity"/>
    <property type="evidence" value="ECO:0007669"/>
    <property type="project" value="UniProtKB-EC"/>
</dbReference>
<evidence type="ECO:0000313" key="7">
    <source>
        <dbReference type="EMBL" id="ADD68575.1"/>
    </source>
</evidence>